<feature type="region of interest" description="Disordered" evidence="2">
    <location>
        <begin position="490"/>
        <end position="613"/>
    </location>
</feature>
<dbReference type="PROSITE" id="PS50103">
    <property type="entry name" value="ZF_C3H1"/>
    <property type="match status" value="1"/>
</dbReference>
<dbReference type="EMBL" id="JAANER010000005">
    <property type="protein sequence ID" value="KAG9189278.1"/>
    <property type="molecule type" value="Genomic_DNA"/>
</dbReference>
<dbReference type="Proteomes" id="UP001199106">
    <property type="component" value="Unassembled WGS sequence"/>
</dbReference>
<dbReference type="InterPro" id="IPR000571">
    <property type="entry name" value="Znf_CCCH"/>
</dbReference>
<evidence type="ECO:0000313" key="4">
    <source>
        <dbReference type="EMBL" id="KAG9189278.1"/>
    </source>
</evidence>
<sequence>MAGKKRNHSDEATSQRDKRTKTKNVAAIEEGDTAFVPQSSAPEGAQAIAPVEVLAKVEKAIVPIAATTTKKRHEDDINSSDDESEIFGGVDGAKCAFPDIEAASDDIQIVTGDEADTTPIGSEDDDDDEQAKIEKADSEEGPNDIKLIDETAKPVLKSTEDDTDRKKRGDGKDDSVAKEKVMRDAAEKKNKEEEATERQRSKEEYFAKVSNIIFDGVETSLRLADLAMWVGVGTVGATDTRQITVDGVTVEITIKLLAANFGEKIHVDDDAGDIILPTTESPSKLTVDTTVVPTICDSPATPTANAPSAVIRRGKPTACRFGNECKKQATCIFDHSQSPTKTLCAFVNTNTGCNKGVKCIYTHEHEGQMCPFGTVRKECPNRFKCAFLHMDDDPPINADETPKFQAPDRPAVREASTADIAERAAANRASREASAASAPPPNAPTGPKSNKRSRGADDIKTGIQTQRFRHNYQTPTYFIQQQLQPQQWQAMPGFAPPPTQVIPPPSGYDSPQGQYIPAQVPYCPQQSFHNSGYASNKQHGRGRGRINDRTRGGGGRGRGRGNTRQDDRQQNGNDNGGGGTGQDLGIKVRGAAEGPVPGPSERAIKIQGTDKNA</sequence>
<evidence type="ECO:0000256" key="2">
    <source>
        <dbReference type="SAM" id="MobiDB-lite"/>
    </source>
</evidence>
<feature type="compositionally biased region" description="Pro residues" evidence="2">
    <location>
        <begin position="494"/>
        <end position="506"/>
    </location>
</feature>
<evidence type="ECO:0000313" key="5">
    <source>
        <dbReference type="Proteomes" id="UP001199106"/>
    </source>
</evidence>
<evidence type="ECO:0000259" key="3">
    <source>
        <dbReference type="PROSITE" id="PS50103"/>
    </source>
</evidence>
<accession>A0AAD4FFZ7</accession>
<feature type="region of interest" description="Disordered" evidence="2">
    <location>
        <begin position="103"/>
        <end position="201"/>
    </location>
</feature>
<feature type="domain" description="C3H1-type" evidence="3">
    <location>
        <begin position="338"/>
        <end position="366"/>
    </location>
</feature>
<proteinExistence type="predicted"/>
<comment type="caution">
    <text evidence="4">The sequence shown here is derived from an EMBL/GenBank/DDBJ whole genome shotgun (WGS) entry which is preliminary data.</text>
</comment>
<reference evidence="4" key="1">
    <citation type="submission" date="2021-07" db="EMBL/GenBank/DDBJ databases">
        <title>Genome Resource of American Ginseng Black Spot Pathogen Alternaria panax.</title>
        <authorList>
            <person name="Qiu C."/>
            <person name="Wang W."/>
            <person name="Liu Z."/>
        </authorList>
    </citation>
    <scope>NUCLEOTIDE SEQUENCE</scope>
    <source>
        <strain evidence="4">BNCC115425</strain>
    </source>
</reference>
<protein>
    <recommendedName>
        <fullName evidence="3">C3H1-type domain-containing protein</fullName>
    </recommendedName>
</protein>
<feature type="region of interest" description="Disordered" evidence="2">
    <location>
        <begin position="1"/>
        <end position="41"/>
    </location>
</feature>
<feature type="region of interest" description="Disordered" evidence="2">
    <location>
        <begin position="394"/>
        <end position="457"/>
    </location>
</feature>
<keyword evidence="1" id="KW-0862">Zinc</keyword>
<keyword evidence="5" id="KW-1185">Reference proteome</keyword>
<dbReference type="AlphaFoldDB" id="A0AAD4FFZ7"/>
<evidence type="ECO:0000256" key="1">
    <source>
        <dbReference type="PROSITE-ProRule" id="PRU00723"/>
    </source>
</evidence>
<dbReference type="GO" id="GO:0008270">
    <property type="term" value="F:zinc ion binding"/>
    <property type="evidence" value="ECO:0007669"/>
    <property type="project" value="UniProtKB-KW"/>
</dbReference>
<name>A0AAD4FFZ7_9PLEO</name>
<keyword evidence="1" id="KW-0479">Metal-binding</keyword>
<keyword evidence="1" id="KW-0863">Zinc-finger</keyword>
<feature type="zinc finger region" description="C3H1-type" evidence="1">
    <location>
        <begin position="338"/>
        <end position="366"/>
    </location>
</feature>
<gene>
    <name evidence="4" type="ORF">G6011_06146</name>
</gene>
<feature type="compositionally biased region" description="Basic and acidic residues" evidence="2">
    <location>
        <begin position="8"/>
        <end position="17"/>
    </location>
</feature>
<feature type="compositionally biased region" description="Basic and acidic residues" evidence="2">
    <location>
        <begin position="146"/>
        <end position="201"/>
    </location>
</feature>
<feature type="compositionally biased region" description="Low complexity" evidence="2">
    <location>
        <begin position="423"/>
        <end position="437"/>
    </location>
</feature>
<organism evidence="4 5">
    <name type="scientific">Alternaria panax</name>
    <dbReference type="NCBI Taxonomy" id="48097"/>
    <lineage>
        <taxon>Eukaryota</taxon>
        <taxon>Fungi</taxon>
        <taxon>Dikarya</taxon>
        <taxon>Ascomycota</taxon>
        <taxon>Pezizomycotina</taxon>
        <taxon>Dothideomycetes</taxon>
        <taxon>Pleosporomycetidae</taxon>
        <taxon>Pleosporales</taxon>
        <taxon>Pleosporineae</taxon>
        <taxon>Pleosporaceae</taxon>
        <taxon>Alternaria</taxon>
        <taxon>Alternaria sect. Panax</taxon>
    </lineage>
</organism>
<feature type="compositionally biased region" description="Polar residues" evidence="2">
    <location>
        <begin position="524"/>
        <end position="537"/>
    </location>
</feature>